<proteinExistence type="predicted"/>
<dbReference type="PANTHER" id="PTHR32089">
    <property type="entry name" value="METHYL-ACCEPTING CHEMOTAXIS PROTEIN MCPB"/>
    <property type="match status" value="1"/>
</dbReference>
<dbReference type="Pfam" id="PF00015">
    <property type="entry name" value="MCPsignal"/>
    <property type="match status" value="1"/>
</dbReference>
<evidence type="ECO:0000256" key="2">
    <source>
        <dbReference type="PROSITE-ProRule" id="PRU00284"/>
    </source>
</evidence>
<dbReference type="SUPFAM" id="SSF58104">
    <property type="entry name" value="Methyl-accepting chemotaxis protein (MCP) signaling domain"/>
    <property type="match status" value="1"/>
</dbReference>
<dbReference type="EMBL" id="CP036434">
    <property type="protein sequence ID" value="QDV06658.1"/>
    <property type="molecule type" value="Genomic_DNA"/>
</dbReference>
<protein>
    <submittedName>
        <fullName evidence="4">Methyl-accepting chemotaxis protein 2</fullName>
    </submittedName>
</protein>
<dbReference type="GO" id="GO:0016020">
    <property type="term" value="C:membrane"/>
    <property type="evidence" value="ECO:0007669"/>
    <property type="project" value="InterPro"/>
</dbReference>
<dbReference type="AlphaFoldDB" id="A0A518ERD7"/>
<feature type="domain" description="Methyl-accepting transducer" evidence="3">
    <location>
        <begin position="155"/>
        <end position="384"/>
    </location>
</feature>
<keyword evidence="5" id="KW-1185">Reference proteome</keyword>
<dbReference type="GO" id="GO:0007165">
    <property type="term" value="P:signal transduction"/>
    <property type="evidence" value="ECO:0007669"/>
    <property type="project" value="UniProtKB-KW"/>
</dbReference>
<gene>
    <name evidence="4" type="primary">mcp2</name>
    <name evidence="4" type="ORF">Poly30_21730</name>
</gene>
<dbReference type="SMART" id="SM00283">
    <property type="entry name" value="MA"/>
    <property type="match status" value="1"/>
</dbReference>
<dbReference type="OrthoDB" id="5179380at2"/>
<evidence type="ECO:0000259" key="3">
    <source>
        <dbReference type="PROSITE" id="PS50111"/>
    </source>
</evidence>
<dbReference type="PROSITE" id="PS50111">
    <property type="entry name" value="CHEMOTAXIS_TRANSDUC_2"/>
    <property type="match status" value="1"/>
</dbReference>
<reference evidence="4 5" key="1">
    <citation type="submission" date="2019-02" db="EMBL/GenBank/DDBJ databases">
        <title>Deep-cultivation of Planctomycetes and their phenomic and genomic characterization uncovers novel biology.</title>
        <authorList>
            <person name="Wiegand S."/>
            <person name="Jogler M."/>
            <person name="Boedeker C."/>
            <person name="Pinto D."/>
            <person name="Vollmers J."/>
            <person name="Rivas-Marin E."/>
            <person name="Kohn T."/>
            <person name="Peeters S.H."/>
            <person name="Heuer A."/>
            <person name="Rast P."/>
            <person name="Oberbeckmann S."/>
            <person name="Bunk B."/>
            <person name="Jeske O."/>
            <person name="Meyerdierks A."/>
            <person name="Storesund J.E."/>
            <person name="Kallscheuer N."/>
            <person name="Luecker S."/>
            <person name="Lage O.M."/>
            <person name="Pohl T."/>
            <person name="Merkel B.J."/>
            <person name="Hornburger P."/>
            <person name="Mueller R.-W."/>
            <person name="Bruemmer F."/>
            <person name="Labrenz M."/>
            <person name="Spormann A.M."/>
            <person name="Op den Camp H."/>
            <person name="Overmann J."/>
            <person name="Amann R."/>
            <person name="Jetten M.S.M."/>
            <person name="Mascher T."/>
            <person name="Medema M.H."/>
            <person name="Devos D.P."/>
            <person name="Kaster A.-K."/>
            <person name="Ovreas L."/>
            <person name="Rohde M."/>
            <person name="Galperin M.Y."/>
            <person name="Jogler C."/>
        </authorList>
    </citation>
    <scope>NUCLEOTIDE SEQUENCE [LARGE SCALE GENOMIC DNA]</scope>
    <source>
        <strain evidence="4 5">Poly30</strain>
    </source>
</reference>
<keyword evidence="1 2" id="KW-0807">Transducer</keyword>
<dbReference type="Proteomes" id="UP000320390">
    <property type="component" value="Chromosome"/>
</dbReference>
<accession>A0A518ERD7</accession>
<dbReference type="Gene3D" id="1.10.287.950">
    <property type="entry name" value="Methyl-accepting chemotaxis protein"/>
    <property type="match status" value="1"/>
</dbReference>
<evidence type="ECO:0000313" key="4">
    <source>
        <dbReference type="EMBL" id="QDV06658.1"/>
    </source>
</evidence>
<dbReference type="RefSeq" id="WP_145197034.1">
    <property type="nucleotide sequence ID" value="NZ_CP036434.1"/>
</dbReference>
<evidence type="ECO:0000313" key="5">
    <source>
        <dbReference type="Proteomes" id="UP000320390"/>
    </source>
</evidence>
<evidence type="ECO:0000256" key="1">
    <source>
        <dbReference type="ARBA" id="ARBA00023224"/>
    </source>
</evidence>
<organism evidence="4 5">
    <name type="scientific">Saltatorellus ferox</name>
    <dbReference type="NCBI Taxonomy" id="2528018"/>
    <lineage>
        <taxon>Bacteria</taxon>
        <taxon>Pseudomonadati</taxon>
        <taxon>Planctomycetota</taxon>
        <taxon>Planctomycetia</taxon>
        <taxon>Planctomycetia incertae sedis</taxon>
        <taxon>Saltatorellus</taxon>
    </lineage>
</organism>
<dbReference type="PANTHER" id="PTHR32089:SF112">
    <property type="entry name" value="LYSOZYME-LIKE PROTEIN-RELATED"/>
    <property type="match status" value="1"/>
</dbReference>
<dbReference type="InterPro" id="IPR004089">
    <property type="entry name" value="MCPsignal_dom"/>
</dbReference>
<sequence length="409" mass="43553">MSEFTGKERLERRCAELQRRLQSQTEWTDRLHRVCSEAARGNLEPRILCIEACEDLAPEFAEALHSVNQLLDLTDACLRESGAALGAAARNEFHRRVLGAGLHGSFSRTAHLINRASEQMAERHSALQSAKDAQKQLALDFEREVKGGLDSVVQASAALRETATSLSQSVSATSAEATRVKSAASAVSTSMQEITAAAEQISGSMADVAGRVQESTDVVRRARGISASSRRDVAGLTASSDEIRSVVKLIDEVSSQTNLLALNAAIEAARAGQVGKGFAVVAGEVKSLSGQTKDAAAQIAGDIEGVREAAGVVASSIIEIDTTLDQLDAFTQVVDGSVHEQSKVTRELTDATRVALEGARDVTSSIEQVDHAVQDADRSSERVRESAACLEELAADLDRRITSFLSTIQ</sequence>
<name>A0A518ERD7_9BACT</name>